<comment type="similarity">
    <text evidence="1">Belongs to the SRR1 family.</text>
</comment>
<dbReference type="AlphaFoldDB" id="A0A9R1W7W5"/>
<dbReference type="InterPro" id="IPR040044">
    <property type="entry name" value="SRR1L"/>
</dbReference>
<proteinExistence type="inferred from homology"/>
<protein>
    <recommendedName>
        <fullName evidence="2">SRR1-like domain-containing protein</fullName>
    </recommendedName>
</protein>
<dbReference type="PANTHER" id="PTHR28626:SF3">
    <property type="entry name" value="SRR1-LIKE PROTEIN"/>
    <property type="match status" value="1"/>
</dbReference>
<evidence type="ECO:0000256" key="1">
    <source>
        <dbReference type="ARBA" id="ARBA00009856"/>
    </source>
</evidence>
<gene>
    <name evidence="3" type="ORF">LSAT_V11C300103200</name>
</gene>
<sequence>MEASNRNLKIAPEQTYWAPTNLTTTPEGEEKLMQKMQISIEKLKKSGFFAAFLNQIRNSEASFHFHRVTESEHKLKMVIYGIGSIESSKSSEVQLSLAILMKKEVDWIGDVEVFDPIISLTELKVIEELGCCVLSVNEWCQREAVNPILFFMPRCRVTLFENLLKTNWRHGMLNRIIILGNSFKHHGMLNRIITLGNSFKHQKNYRLKHFCAIQPFTKEFEISNLSEAYIRAFGGLSWHFFSVGCEANLKLTC</sequence>
<organism evidence="3 4">
    <name type="scientific">Lactuca sativa</name>
    <name type="common">Garden lettuce</name>
    <dbReference type="NCBI Taxonomy" id="4236"/>
    <lineage>
        <taxon>Eukaryota</taxon>
        <taxon>Viridiplantae</taxon>
        <taxon>Streptophyta</taxon>
        <taxon>Embryophyta</taxon>
        <taxon>Tracheophyta</taxon>
        <taxon>Spermatophyta</taxon>
        <taxon>Magnoliopsida</taxon>
        <taxon>eudicotyledons</taxon>
        <taxon>Gunneridae</taxon>
        <taxon>Pentapetalae</taxon>
        <taxon>asterids</taxon>
        <taxon>campanulids</taxon>
        <taxon>Asterales</taxon>
        <taxon>Asteraceae</taxon>
        <taxon>Cichorioideae</taxon>
        <taxon>Cichorieae</taxon>
        <taxon>Lactucinae</taxon>
        <taxon>Lactuca</taxon>
    </lineage>
</organism>
<keyword evidence="4" id="KW-1185">Reference proteome</keyword>
<dbReference type="OrthoDB" id="551431at2759"/>
<evidence type="ECO:0000313" key="4">
    <source>
        <dbReference type="Proteomes" id="UP000235145"/>
    </source>
</evidence>
<comment type="caution">
    <text evidence="3">The sequence shown here is derived from an EMBL/GenBank/DDBJ whole genome shotgun (WGS) entry which is preliminary data.</text>
</comment>
<dbReference type="Proteomes" id="UP000235145">
    <property type="component" value="Unassembled WGS sequence"/>
</dbReference>
<accession>A0A9R1W7W5</accession>
<dbReference type="PANTHER" id="PTHR28626">
    <property type="entry name" value="SRR1-LIKE PROTEIN"/>
    <property type="match status" value="1"/>
</dbReference>
<feature type="domain" description="SRR1-like" evidence="2">
    <location>
        <begin position="66"/>
        <end position="240"/>
    </location>
</feature>
<dbReference type="Pfam" id="PF07985">
    <property type="entry name" value="SRR1"/>
    <property type="match status" value="1"/>
</dbReference>
<dbReference type="InterPro" id="IPR012942">
    <property type="entry name" value="SRR1-like"/>
</dbReference>
<dbReference type="EMBL" id="NBSK02000003">
    <property type="protein sequence ID" value="KAJ0218983.1"/>
    <property type="molecule type" value="Genomic_DNA"/>
</dbReference>
<reference evidence="3 4" key="1">
    <citation type="journal article" date="2017" name="Nat. Commun.">
        <title>Genome assembly with in vitro proximity ligation data and whole-genome triplication in lettuce.</title>
        <authorList>
            <person name="Reyes-Chin-Wo S."/>
            <person name="Wang Z."/>
            <person name="Yang X."/>
            <person name="Kozik A."/>
            <person name="Arikit S."/>
            <person name="Song C."/>
            <person name="Xia L."/>
            <person name="Froenicke L."/>
            <person name="Lavelle D.O."/>
            <person name="Truco M.J."/>
            <person name="Xia R."/>
            <person name="Zhu S."/>
            <person name="Xu C."/>
            <person name="Xu H."/>
            <person name="Xu X."/>
            <person name="Cox K."/>
            <person name="Korf I."/>
            <person name="Meyers B.C."/>
            <person name="Michelmore R.W."/>
        </authorList>
    </citation>
    <scope>NUCLEOTIDE SEQUENCE [LARGE SCALE GENOMIC DNA]</scope>
    <source>
        <strain evidence="4">cv. Salinas</strain>
        <tissue evidence="3">Seedlings</tissue>
    </source>
</reference>
<dbReference type="GO" id="GO:0005634">
    <property type="term" value="C:nucleus"/>
    <property type="evidence" value="ECO:0000318"/>
    <property type="project" value="GO_Central"/>
</dbReference>
<evidence type="ECO:0000313" key="3">
    <source>
        <dbReference type="EMBL" id="KAJ0218983.1"/>
    </source>
</evidence>
<name>A0A9R1W7W5_LACSA</name>
<evidence type="ECO:0000259" key="2">
    <source>
        <dbReference type="Pfam" id="PF07985"/>
    </source>
</evidence>
<dbReference type="GO" id="GO:0005737">
    <property type="term" value="C:cytoplasm"/>
    <property type="evidence" value="ECO:0000318"/>
    <property type="project" value="GO_Central"/>
</dbReference>